<protein>
    <submittedName>
        <fullName evidence="2">Metal dependent phosphohydrolase</fullName>
        <ecNumber evidence="2">3.1.4.52</ecNumber>
    </submittedName>
</protein>
<dbReference type="Proteomes" id="UP000250443">
    <property type="component" value="Unassembled WGS sequence"/>
</dbReference>
<sequence length="402" mass="45368">MLKRIPIDQARLGMYVKEFCTPRADHPFWQGGFVIRTPNELKRIIESNVESLWIDLAQGRDVDPQFQTRPEITPLPIQVEMVEEIERARQLCDSAKTAVKCMLEDARMGRVVEMGDAMDLVEDISLSVVRHPNALISLARLKTSDEYTYLHSVAVSALMIATAKVLGLDESKTRQAGLAGLLHDVGKMAMPLHVLNKPGKLTDEEFTVMRGHPDAGRRILTAWQADETTIDVCLHHHEKYDGSGYPHGLAGEEISLMSRIATVCDVYDAITSNRPYKTGWNPADAIKRMAEWKGHFDPHVFQAFVKAVGIYPVGSLVRLESNRLAVVLEQREQLLMPRIKVFYSVTRNAYIPVEIVDLQAQKGYDRIMSRESPEVWGFASLDYLWEHQPGNGDGFPPKLHRS</sequence>
<dbReference type="Pfam" id="PF11871">
    <property type="entry name" value="DUF3391"/>
    <property type="match status" value="1"/>
</dbReference>
<dbReference type="AlphaFoldDB" id="A0A2X2DWT9"/>
<dbReference type="PANTHER" id="PTHR43155">
    <property type="entry name" value="CYCLIC DI-GMP PHOSPHODIESTERASE PA4108-RELATED"/>
    <property type="match status" value="1"/>
</dbReference>
<dbReference type="SMART" id="SM00471">
    <property type="entry name" value="HDc"/>
    <property type="match status" value="1"/>
</dbReference>
<organism evidence="2 3">
    <name type="scientific">Pseudomonas luteola</name>
    <dbReference type="NCBI Taxonomy" id="47886"/>
    <lineage>
        <taxon>Bacteria</taxon>
        <taxon>Pseudomonadati</taxon>
        <taxon>Pseudomonadota</taxon>
        <taxon>Gammaproteobacteria</taxon>
        <taxon>Pseudomonadales</taxon>
        <taxon>Pseudomonadaceae</taxon>
        <taxon>Pseudomonas</taxon>
    </lineage>
</organism>
<evidence type="ECO:0000313" key="2">
    <source>
        <dbReference type="EMBL" id="SPZ00219.1"/>
    </source>
</evidence>
<dbReference type="GO" id="GO:0071111">
    <property type="term" value="F:cyclic-guanylate-specific phosphodiesterase activity"/>
    <property type="evidence" value="ECO:0007669"/>
    <property type="project" value="UniProtKB-EC"/>
</dbReference>
<evidence type="ECO:0000259" key="1">
    <source>
        <dbReference type="PROSITE" id="PS51832"/>
    </source>
</evidence>
<proteinExistence type="predicted"/>
<dbReference type="Gene3D" id="1.10.3210.10">
    <property type="entry name" value="Hypothetical protein af1432"/>
    <property type="match status" value="1"/>
</dbReference>
<dbReference type="InterPro" id="IPR021812">
    <property type="entry name" value="DUF3391"/>
</dbReference>
<dbReference type="NCBIfam" id="TIGR00277">
    <property type="entry name" value="HDIG"/>
    <property type="match status" value="1"/>
</dbReference>
<dbReference type="InterPro" id="IPR003607">
    <property type="entry name" value="HD/PDEase_dom"/>
</dbReference>
<dbReference type="SUPFAM" id="SSF109604">
    <property type="entry name" value="HD-domain/PDEase-like"/>
    <property type="match status" value="1"/>
</dbReference>
<dbReference type="PANTHER" id="PTHR43155:SF2">
    <property type="entry name" value="CYCLIC DI-GMP PHOSPHODIESTERASE PA4108"/>
    <property type="match status" value="1"/>
</dbReference>
<dbReference type="EC" id="3.1.4.52" evidence="2"/>
<accession>A0A2X2DWT9</accession>
<dbReference type="EMBL" id="UAUF01000002">
    <property type="protein sequence ID" value="SPZ00219.1"/>
    <property type="molecule type" value="Genomic_DNA"/>
</dbReference>
<dbReference type="Pfam" id="PF13487">
    <property type="entry name" value="HD_5"/>
    <property type="match status" value="1"/>
</dbReference>
<dbReference type="InterPro" id="IPR037522">
    <property type="entry name" value="HD_GYP_dom"/>
</dbReference>
<dbReference type="InterPro" id="IPR006675">
    <property type="entry name" value="HDIG_dom"/>
</dbReference>
<reference evidence="2 3" key="1">
    <citation type="submission" date="2018-06" db="EMBL/GenBank/DDBJ databases">
        <authorList>
            <consortium name="Pathogen Informatics"/>
            <person name="Doyle S."/>
        </authorList>
    </citation>
    <scope>NUCLEOTIDE SEQUENCE [LARGE SCALE GENOMIC DNA]</scope>
    <source>
        <strain evidence="2 3">NCTC11842</strain>
    </source>
</reference>
<dbReference type="PROSITE" id="PS51832">
    <property type="entry name" value="HD_GYP"/>
    <property type="match status" value="1"/>
</dbReference>
<feature type="domain" description="HD-GYP" evidence="1">
    <location>
        <begin position="126"/>
        <end position="320"/>
    </location>
</feature>
<keyword evidence="2" id="KW-0378">Hydrolase</keyword>
<gene>
    <name evidence="2" type="primary">rpfG_1</name>
    <name evidence="2" type="ORF">NCTC11842_00364</name>
</gene>
<dbReference type="RefSeq" id="WP_112297494.1">
    <property type="nucleotide sequence ID" value="NZ_RHRU01000029.1"/>
</dbReference>
<name>A0A2X2DWT9_PSELU</name>
<evidence type="ECO:0000313" key="3">
    <source>
        <dbReference type="Proteomes" id="UP000250443"/>
    </source>
</evidence>
<dbReference type="CDD" id="cd00077">
    <property type="entry name" value="HDc"/>
    <property type="match status" value="1"/>
</dbReference>